<feature type="compositionally biased region" description="Basic and acidic residues" evidence="8">
    <location>
        <begin position="379"/>
        <end position="389"/>
    </location>
</feature>
<organism evidence="11 12">
    <name type="scientific">Siminovitchia terrae</name>
    <name type="common">Bacillus terrae</name>
    <dbReference type="NCBI Taxonomy" id="1914933"/>
    <lineage>
        <taxon>Bacteria</taxon>
        <taxon>Bacillati</taxon>
        <taxon>Bacillota</taxon>
        <taxon>Bacilli</taxon>
        <taxon>Bacillales</taxon>
        <taxon>Bacillaceae</taxon>
        <taxon>Siminovitchia</taxon>
    </lineage>
</organism>
<evidence type="ECO:0000256" key="7">
    <source>
        <dbReference type="SAM" id="Coils"/>
    </source>
</evidence>
<reference evidence="10 13" key="2">
    <citation type="submission" date="2021-03" db="EMBL/GenBank/DDBJ databases">
        <title>Antimicrobial resistance genes in bacteria isolated from Japanese honey, and their potential for conferring macrolide and lincosamide resistance in the American foulbrood pathogen Paenibacillus larvae.</title>
        <authorList>
            <person name="Okamoto M."/>
            <person name="Kumagai M."/>
            <person name="Kanamori H."/>
            <person name="Takamatsu D."/>
        </authorList>
    </citation>
    <scope>NUCLEOTIDE SEQUENCE [LARGE SCALE GENOMIC DNA]</scope>
    <source>
        <strain evidence="10 13">J6TS1</strain>
    </source>
</reference>
<dbReference type="AlphaFoldDB" id="A0A429X4P0"/>
<feature type="transmembrane region" description="Helical" evidence="9">
    <location>
        <begin position="7"/>
        <end position="29"/>
    </location>
</feature>
<feature type="coiled-coil region" evidence="7">
    <location>
        <begin position="712"/>
        <end position="739"/>
    </location>
</feature>
<dbReference type="GO" id="GO:0005886">
    <property type="term" value="C:plasma membrane"/>
    <property type="evidence" value="ECO:0007669"/>
    <property type="project" value="UniProtKB-SubCell"/>
</dbReference>
<evidence type="ECO:0000313" key="11">
    <source>
        <dbReference type="EMBL" id="RST58367.1"/>
    </source>
</evidence>
<comment type="caution">
    <text evidence="11">The sequence shown here is derived from an EMBL/GenBank/DDBJ whole genome shotgun (WGS) entry which is preliminary data.</text>
</comment>
<dbReference type="Proteomes" id="UP000680670">
    <property type="component" value="Unassembled WGS sequence"/>
</dbReference>
<dbReference type="NCBIfam" id="TIGR03929">
    <property type="entry name" value="T7_esaA_Nterm"/>
    <property type="match status" value="1"/>
</dbReference>
<evidence type="ECO:0000256" key="3">
    <source>
        <dbReference type="ARBA" id="ARBA00022475"/>
    </source>
</evidence>
<feature type="compositionally biased region" description="Basic and acidic residues" evidence="8">
    <location>
        <begin position="418"/>
        <end position="441"/>
    </location>
</feature>
<keyword evidence="7" id="KW-0175">Coiled coil</keyword>
<dbReference type="PANTHER" id="PTHR30294:SF29">
    <property type="entry name" value="MULTIDRUG ABC TRANSPORTER PERMEASE YBHS-RELATED"/>
    <property type="match status" value="1"/>
</dbReference>
<dbReference type="EMBL" id="BORJ01000018">
    <property type="protein sequence ID" value="GIN98944.1"/>
    <property type="molecule type" value="Genomic_DNA"/>
</dbReference>
<feature type="coiled-coil region" evidence="7">
    <location>
        <begin position="540"/>
        <end position="567"/>
    </location>
</feature>
<dbReference type="EMBL" id="QYTW02000021">
    <property type="protein sequence ID" value="RST58367.1"/>
    <property type="molecule type" value="Genomic_DNA"/>
</dbReference>
<dbReference type="OrthoDB" id="4974788at2"/>
<feature type="compositionally biased region" description="Acidic residues" evidence="8">
    <location>
        <begin position="443"/>
        <end position="453"/>
    </location>
</feature>
<keyword evidence="5 9" id="KW-1133">Transmembrane helix</keyword>
<feature type="region of interest" description="Disordered" evidence="8">
    <location>
        <begin position="379"/>
        <end position="403"/>
    </location>
</feature>
<feature type="compositionally biased region" description="Basic and acidic residues" evidence="8">
    <location>
        <begin position="458"/>
        <end position="470"/>
    </location>
</feature>
<evidence type="ECO:0000256" key="4">
    <source>
        <dbReference type="ARBA" id="ARBA00022692"/>
    </source>
</evidence>
<name>A0A429X4P0_SIMTE</name>
<feature type="region of interest" description="Disordered" evidence="8">
    <location>
        <begin position="418"/>
        <end position="535"/>
    </location>
</feature>
<dbReference type="InterPro" id="IPR023838">
    <property type="entry name" value="T7SS_EsaA"/>
</dbReference>
<gene>
    <name evidence="11" type="primary">esaA</name>
    <name evidence="10" type="synonym">yueB</name>
    <name evidence="11" type="ORF">D5F11_018050</name>
    <name evidence="10" type="ORF">J6TS1_48140</name>
</gene>
<proteinExistence type="inferred from homology"/>
<feature type="transmembrane region" description="Helical" evidence="9">
    <location>
        <begin position="879"/>
        <end position="900"/>
    </location>
</feature>
<evidence type="ECO:0000256" key="9">
    <source>
        <dbReference type="SAM" id="Phobius"/>
    </source>
</evidence>
<keyword evidence="13" id="KW-1185">Reference proteome</keyword>
<feature type="transmembrane region" description="Helical" evidence="9">
    <location>
        <begin position="942"/>
        <end position="965"/>
    </location>
</feature>
<comment type="subcellular location">
    <subcellularLocation>
        <location evidence="1">Cell membrane</location>
        <topology evidence="1">Multi-pass membrane protein</topology>
    </subcellularLocation>
</comment>
<protein>
    <submittedName>
        <fullName evidence="10">ESX secretion system protein YueB</fullName>
    </submittedName>
    <submittedName>
        <fullName evidence="11">Type VII secretion protein EsaA</fullName>
    </submittedName>
</protein>
<evidence type="ECO:0000256" key="2">
    <source>
        <dbReference type="ARBA" id="ARBA00008338"/>
    </source>
</evidence>
<dbReference type="RefSeq" id="WP_120118005.1">
    <property type="nucleotide sequence ID" value="NZ_BORJ01000018.1"/>
</dbReference>
<feature type="transmembrane region" description="Helical" evidence="9">
    <location>
        <begin position="912"/>
        <end position="930"/>
    </location>
</feature>
<evidence type="ECO:0000256" key="1">
    <source>
        <dbReference type="ARBA" id="ARBA00004651"/>
    </source>
</evidence>
<feature type="transmembrane region" description="Helical" evidence="9">
    <location>
        <begin position="1013"/>
        <end position="1034"/>
    </location>
</feature>
<evidence type="ECO:0000256" key="8">
    <source>
        <dbReference type="SAM" id="MobiDB-lite"/>
    </source>
</evidence>
<dbReference type="InterPro" id="IPR051449">
    <property type="entry name" value="ABC-2_transporter_component"/>
</dbReference>
<evidence type="ECO:0000313" key="10">
    <source>
        <dbReference type="EMBL" id="GIN98944.1"/>
    </source>
</evidence>
<feature type="compositionally biased region" description="Basic and acidic residues" evidence="8">
    <location>
        <begin position="491"/>
        <end position="512"/>
    </location>
</feature>
<keyword evidence="6 9" id="KW-0472">Membrane</keyword>
<keyword evidence="4 9" id="KW-0812">Transmembrane</keyword>
<evidence type="ECO:0000313" key="12">
    <source>
        <dbReference type="Proteomes" id="UP000287296"/>
    </source>
</evidence>
<feature type="compositionally biased region" description="Low complexity" evidence="8">
    <location>
        <begin position="517"/>
        <end position="531"/>
    </location>
</feature>
<dbReference type="PANTHER" id="PTHR30294">
    <property type="entry name" value="MEMBRANE COMPONENT OF ABC TRANSPORTER YHHJ-RELATED"/>
    <property type="match status" value="1"/>
</dbReference>
<feature type="transmembrane region" description="Helical" evidence="9">
    <location>
        <begin position="972"/>
        <end position="993"/>
    </location>
</feature>
<dbReference type="Proteomes" id="UP000287296">
    <property type="component" value="Unassembled WGS sequence"/>
</dbReference>
<evidence type="ECO:0000313" key="13">
    <source>
        <dbReference type="Proteomes" id="UP000680670"/>
    </source>
</evidence>
<comment type="similarity">
    <text evidence="2">Belongs to the EsaA family.</text>
</comment>
<evidence type="ECO:0000256" key="5">
    <source>
        <dbReference type="ARBA" id="ARBA00022989"/>
    </source>
</evidence>
<keyword evidence="3" id="KW-1003">Cell membrane</keyword>
<accession>A0A429X4P0</accession>
<sequence>MRGKKSSVISLLIAILIIASIPIGFFNYIGPEPTFRPKNTTEQIAIVNEDDGFLRAKDNLVTLGQDSILTIEGGESEYEWPVVSRSAAQTGLENKEYDAVIYIPSSFSRDIMSFKEEVPRITNIRFEISPHLNAKNQERVQKELEAAQQKLNGQVTAMYWRYVSEEINEVQTNFGEILDKEIDFLNEMYSFYAPSSQELGKEIDRQRERLRQLFSYSKEATGIAGSSQSSLTEAEKAFETLTNNIDTYLAYQADVVDSLQLIDLENEQLIKEASAEFNSLLEDGERRIREGQEPFQPRLENEGNNVYDYLQTIRAGVGTLNQQMQGFETNMNTSFQALNREIDLLPQSHRDVIRNYNQQDALNAFLSTMESTLVIRKDLTQETPDERQRPGAPQDELKGLTPNTLDEVQEQAKTIKELLTKLEPEKEKPEPDPEPDTKPESPGEPDNDLEQEDTMGQSKDDGQDNKRDSEEQPEPTPDTEPGSPSESDNDLGQKDTLGKSEDNDQDNKRDSEEQSEQPEQPGEPQQPDTPQNGRSPYTIWEEAMAIIEQLENELNSQKTNIKNNHDLVSSYVDYLEKLQHYVDQLEERAEALPSSLIDKIQKREERILSSQPASEFASRFGDPIQNSDPSLLMDYYGLLSELELTMRNYRASSTLNREHADAAIKQFAHMGELREQILGSQENVTSFMFLTEDIKQFQKFSTDARTEMDTLLKDTNTVLTDLSAEIKEEQQLILSLVNETHVHAGNALEQIKSNRKPIEIEAGPIEGLDGHLVQMSHQASLMEVEQLGGVVSSLSKHQDDLIGSTEEMFGQVSSVQSKSDDLNNRWKKSVDTTKLVHDNMNDILHNAINDGYYNDYVYKHLSNPVNVAGEQVVEPAEPFTPPVVMLVIILLVSLLIGYLAHHYGNLPISVHLSLYVILSVALGLIISIYGLNIYKMSEAQAIQWSIITVLLVLATSGLMCLILMIGPWIGALGSVLIIFLFTTPLLDMAMPNFSSNNPIAELFISIQHQEQKLFVPGATVLFAITCFSIAIIVAKHIYKNQQLRHSAEEEEYEI</sequence>
<evidence type="ECO:0000256" key="6">
    <source>
        <dbReference type="ARBA" id="ARBA00023136"/>
    </source>
</evidence>
<reference evidence="11 12" key="1">
    <citation type="submission" date="2018-12" db="EMBL/GenBank/DDBJ databases">
        <authorList>
            <person name="Sun L."/>
            <person name="Chen Z."/>
        </authorList>
    </citation>
    <scope>NUCLEOTIDE SEQUENCE [LARGE SCALE GENOMIC DNA]</scope>
    <source>
        <strain evidence="11 12">LMG 29736</strain>
    </source>
</reference>